<organism evidence="3 4">
    <name type="scientific">Sus scrofa</name>
    <name type="common">Pig</name>
    <dbReference type="NCBI Taxonomy" id="9823"/>
    <lineage>
        <taxon>Eukaryota</taxon>
        <taxon>Metazoa</taxon>
        <taxon>Chordata</taxon>
        <taxon>Craniata</taxon>
        <taxon>Vertebrata</taxon>
        <taxon>Euteleostomi</taxon>
        <taxon>Mammalia</taxon>
        <taxon>Eutheria</taxon>
        <taxon>Laurasiatheria</taxon>
        <taxon>Artiodactyla</taxon>
        <taxon>Suina</taxon>
        <taxon>Suidae</taxon>
        <taxon>Sus</taxon>
    </lineage>
</organism>
<feature type="region of interest" description="Disordered" evidence="1">
    <location>
        <begin position="161"/>
        <end position="190"/>
    </location>
</feature>
<feature type="region of interest" description="Disordered" evidence="1">
    <location>
        <begin position="119"/>
        <end position="143"/>
    </location>
</feature>
<evidence type="ECO:0000313" key="4">
    <source>
        <dbReference type="Proteomes" id="UP000314985"/>
    </source>
</evidence>
<protein>
    <recommendedName>
        <fullName evidence="2">Centrosome-associated FAM110 N-terminal domain-containing protein</fullName>
    </recommendedName>
</protein>
<evidence type="ECO:0000256" key="1">
    <source>
        <dbReference type="SAM" id="MobiDB-lite"/>
    </source>
</evidence>
<dbReference type="Pfam" id="PF14161">
    <property type="entry name" value="FAM110_N"/>
    <property type="match status" value="1"/>
</dbReference>
<dbReference type="AlphaFoldDB" id="A0A4X1SL24"/>
<reference evidence="3 4" key="1">
    <citation type="submission" date="2017-08" db="EMBL/GenBank/DDBJ databases">
        <title>USMARCv1.0.</title>
        <authorList>
            <person name="Hannum G.I."/>
            <person name="Koren S."/>
            <person name="Schroeder S.G."/>
            <person name="Chin S.C."/>
            <person name="Nonneman D.J."/>
            <person name="Becker S.A."/>
            <person name="Rosen B.D."/>
            <person name="Bickhart D.M."/>
            <person name="Putnam N.H."/>
            <person name="Green R.E."/>
            <person name="Tuggle C.K."/>
            <person name="Liu H."/>
            <person name="Rohrer G.A."/>
            <person name="Warr A."/>
            <person name="Hall R."/>
            <person name="Kim K."/>
            <person name="Hume D.A."/>
            <person name="Talbot R."/>
            <person name="Chow W."/>
            <person name="Howe K."/>
            <person name="Schwartz A.S."/>
            <person name="Watson M."/>
            <person name="Archibald A.L."/>
            <person name="Phillippy A.M."/>
            <person name="Smith T.P.L."/>
        </authorList>
    </citation>
    <scope>NUCLEOTIDE SEQUENCE [LARGE SCALE GENOMIC DNA]</scope>
</reference>
<dbReference type="PANTHER" id="PTHR14758:SF4">
    <property type="entry name" value="PROTEIN FAM110A"/>
    <property type="match status" value="1"/>
</dbReference>
<dbReference type="InterPro" id="IPR025740">
    <property type="entry name" value="FAM110"/>
</dbReference>
<evidence type="ECO:0000313" key="3">
    <source>
        <dbReference type="Ensembl" id="ENSSSCP00070003172.1"/>
    </source>
</evidence>
<evidence type="ECO:0000259" key="2">
    <source>
        <dbReference type="Pfam" id="PF14161"/>
    </source>
</evidence>
<sequence length="190" mass="20782">MPVDTLTPGARDTPAALPFRLRTKVPGYLLRRPADSGARKPSAVERLEADKAKYVKSLHVANTRQEPVQPLLCKQPLFSPGTRRTVLTPSRRVLPGPGRRPQLDLDILSNLINLCDSPVSPAEASRTPGRVEGPASLHQPRPHAHHPVLLQSAAWMSFRCQPHQPSPAHRQALLPPARPGPPVCNVPNRT</sequence>
<reference evidence="3" key="2">
    <citation type="submission" date="2025-08" db="UniProtKB">
        <authorList>
            <consortium name="Ensembl"/>
        </authorList>
    </citation>
    <scope>IDENTIFICATION</scope>
</reference>
<dbReference type="Ensembl" id="ENSSSCT00070003826.1">
    <property type="protein sequence ID" value="ENSSSCP00070003172.1"/>
    <property type="gene ID" value="ENSSSCG00070002045.1"/>
</dbReference>
<dbReference type="InterPro" id="IPR025739">
    <property type="entry name" value="FAM110_N"/>
</dbReference>
<accession>A0A4X1SL24</accession>
<dbReference type="PANTHER" id="PTHR14758">
    <property type="entry name" value="AGAP005440-PA"/>
    <property type="match status" value="1"/>
</dbReference>
<proteinExistence type="predicted"/>
<dbReference type="Proteomes" id="UP000314985">
    <property type="component" value="Chromosome 17"/>
</dbReference>
<name>A0A4X1SL24_PIG</name>
<feature type="domain" description="Centrosome-associated FAM110 N-terminal" evidence="2">
    <location>
        <begin position="14"/>
        <end position="96"/>
    </location>
</feature>